<dbReference type="RefSeq" id="WP_088253975.1">
    <property type="nucleotide sequence ID" value="NZ_NIDE01000004.1"/>
</dbReference>
<protein>
    <submittedName>
        <fullName evidence="2">Phenylacetic acid degradation protein PaaN, ring-opening aldehyde dehydrogenase</fullName>
    </submittedName>
</protein>
<comment type="caution">
    <text evidence="2">The sequence shown here is derived from an EMBL/GenBank/DDBJ whole genome shotgun (WGS) entry which is preliminary data.</text>
</comment>
<dbReference type="InterPro" id="IPR052342">
    <property type="entry name" value="MCH/BMMD"/>
</dbReference>
<dbReference type="PANTHER" id="PTHR43664:SF1">
    <property type="entry name" value="BETA-METHYLMALYL-COA DEHYDRATASE"/>
    <property type="match status" value="1"/>
</dbReference>
<keyword evidence="3" id="KW-1185">Reference proteome</keyword>
<dbReference type="Proteomes" id="UP000214646">
    <property type="component" value="Unassembled WGS sequence"/>
</dbReference>
<dbReference type="OrthoDB" id="9801625at2"/>
<gene>
    <name evidence="2" type="ORF">FRUB_02666</name>
</gene>
<dbReference type="AlphaFoldDB" id="A0A225E3U0"/>
<evidence type="ECO:0000259" key="1">
    <source>
        <dbReference type="Pfam" id="PF01575"/>
    </source>
</evidence>
<proteinExistence type="predicted"/>
<dbReference type="EMBL" id="NIDE01000004">
    <property type="protein sequence ID" value="OWK43067.1"/>
    <property type="molecule type" value="Genomic_DNA"/>
</dbReference>
<reference evidence="3" key="1">
    <citation type="submission" date="2017-06" db="EMBL/GenBank/DDBJ databases">
        <title>Genome analysis of Fimbriiglobus ruber SP5, the first member of the order Planctomycetales with confirmed chitinolytic capability.</title>
        <authorList>
            <person name="Ravin N.V."/>
            <person name="Rakitin A.L."/>
            <person name="Ivanova A.A."/>
            <person name="Beletsky A.V."/>
            <person name="Kulichevskaya I.S."/>
            <person name="Mardanov A.V."/>
            <person name="Dedysh S.N."/>
        </authorList>
    </citation>
    <scope>NUCLEOTIDE SEQUENCE [LARGE SCALE GENOMIC DNA]</scope>
    <source>
        <strain evidence="3">SP5</strain>
    </source>
</reference>
<evidence type="ECO:0000313" key="3">
    <source>
        <dbReference type="Proteomes" id="UP000214646"/>
    </source>
</evidence>
<name>A0A225E3U0_9BACT</name>
<dbReference type="Pfam" id="PF01575">
    <property type="entry name" value="MaoC_dehydratas"/>
    <property type="match status" value="1"/>
</dbReference>
<feature type="domain" description="MaoC-like" evidence="1">
    <location>
        <begin position="16"/>
        <end position="116"/>
    </location>
</feature>
<accession>A0A225E3U0</accession>
<organism evidence="2 3">
    <name type="scientific">Fimbriiglobus ruber</name>
    <dbReference type="NCBI Taxonomy" id="1908690"/>
    <lineage>
        <taxon>Bacteria</taxon>
        <taxon>Pseudomonadati</taxon>
        <taxon>Planctomycetota</taxon>
        <taxon>Planctomycetia</taxon>
        <taxon>Gemmatales</taxon>
        <taxon>Gemmataceae</taxon>
        <taxon>Fimbriiglobus</taxon>
    </lineage>
</organism>
<dbReference type="SUPFAM" id="SSF54637">
    <property type="entry name" value="Thioesterase/thiol ester dehydrase-isomerase"/>
    <property type="match status" value="1"/>
</dbReference>
<sequence length="174" mass="19082">MSFSSFHLYFDDLELGQEWESPGRTVTESDIVTFAGFSGDFNPMHVDHEFAKSTPFRRPIAHGIGVFSLASGLGVQVPPVRTVALVGVKFWKFILPVFAGDTIRVKTRVAEKTLRGRGKRGDICWHRTILNQEGKIVQEGEIITMVECRPLTRPTEKGASVEPVAVGLGGNAAV</sequence>
<evidence type="ECO:0000313" key="2">
    <source>
        <dbReference type="EMBL" id="OWK43067.1"/>
    </source>
</evidence>
<dbReference type="PANTHER" id="PTHR43664">
    <property type="entry name" value="MONOAMINE OXIDASE-RELATED"/>
    <property type="match status" value="1"/>
</dbReference>
<dbReference type="InterPro" id="IPR029069">
    <property type="entry name" value="HotDog_dom_sf"/>
</dbReference>
<dbReference type="InterPro" id="IPR002539">
    <property type="entry name" value="MaoC-like_dom"/>
</dbReference>
<dbReference type="Gene3D" id="3.10.129.10">
    <property type="entry name" value="Hotdog Thioesterase"/>
    <property type="match status" value="1"/>
</dbReference>